<evidence type="ECO:0000256" key="2">
    <source>
        <dbReference type="ARBA" id="ARBA00009959"/>
    </source>
</evidence>
<keyword evidence="7 9" id="KW-0460">Magnesium</keyword>
<accession>A0A7C5RSV7</accession>
<evidence type="ECO:0000256" key="9">
    <source>
        <dbReference type="HAMAP-Rule" id="MF_01471"/>
    </source>
</evidence>
<comment type="function">
    <text evidence="9">CRISPR (clustered regularly interspaced short palindromic repeat), is an adaptive immune system that provides protection against mobile genetic elements (viruses, transposable elements and conjugative plasmids). CRISPR clusters contain sequences complementary to antecedent mobile elements and target invading nucleic acids. CRISPR clusters are transcribed and processed into CRISPR RNA (crRNA). Functions as a ssRNA-specific endoribonuclease. Involved in the integration of spacer DNA into the CRISPR cassette.</text>
</comment>
<evidence type="ECO:0000256" key="3">
    <source>
        <dbReference type="ARBA" id="ARBA00022722"/>
    </source>
</evidence>
<evidence type="ECO:0000256" key="8">
    <source>
        <dbReference type="ARBA" id="ARBA00023118"/>
    </source>
</evidence>
<comment type="caution">
    <text evidence="11">The sequence shown here is derived from an EMBL/GenBank/DDBJ whole genome shotgun (WGS) entry which is preliminary data.</text>
</comment>
<sequence length="91" mass="10760">MLIVVCYDISDDNRRTRLYKRMLGYGTPVQRSVFECDLRPAELDRLRRMLRRLVDPRTDCLRLYGLCEQCTRRIEVLAGAPRETPPDFLIV</sequence>
<comment type="subunit">
    <text evidence="9">Homodimer, forms a heterotetramer with a Cas1 homodimer.</text>
</comment>
<dbReference type="EC" id="3.1.-.-" evidence="9"/>
<dbReference type="GO" id="GO:0016787">
    <property type="term" value="F:hydrolase activity"/>
    <property type="evidence" value="ECO:0007669"/>
    <property type="project" value="UniProtKB-KW"/>
</dbReference>
<dbReference type="GO" id="GO:0051607">
    <property type="term" value="P:defense response to virus"/>
    <property type="evidence" value="ECO:0007669"/>
    <property type="project" value="UniProtKB-UniRule"/>
</dbReference>
<comment type="cofactor">
    <cofactor evidence="1 9">
        <name>Mg(2+)</name>
        <dbReference type="ChEBI" id="CHEBI:18420"/>
    </cofactor>
</comment>
<dbReference type="HAMAP" id="MF_01471">
    <property type="entry name" value="Cas2"/>
    <property type="match status" value="1"/>
</dbReference>
<keyword evidence="3 9" id="KW-0540">Nuclease</keyword>
<dbReference type="GO" id="GO:0046872">
    <property type="term" value="F:metal ion binding"/>
    <property type="evidence" value="ECO:0007669"/>
    <property type="project" value="UniProtKB-UniRule"/>
</dbReference>
<evidence type="ECO:0000313" key="11">
    <source>
        <dbReference type="EMBL" id="HHM96348.1"/>
    </source>
</evidence>
<dbReference type="GO" id="GO:0043571">
    <property type="term" value="P:maintenance of CRISPR repeat elements"/>
    <property type="evidence" value="ECO:0007669"/>
    <property type="project" value="UniProtKB-UniRule"/>
</dbReference>
<feature type="binding site" evidence="9">
    <location>
        <position position="8"/>
    </location>
    <ligand>
        <name>Mg(2+)</name>
        <dbReference type="ChEBI" id="CHEBI:18420"/>
        <note>catalytic</note>
    </ligand>
</feature>
<dbReference type="EMBL" id="DRWX01000186">
    <property type="protein sequence ID" value="HHM96348.1"/>
    <property type="molecule type" value="Genomic_DNA"/>
</dbReference>
<keyword evidence="6 9" id="KW-0378">Hydrolase</keyword>
<comment type="similarity">
    <text evidence="2 9 10">Belongs to the CRISPR-associated endoribonuclease Cas2 protein family.</text>
</comment>
<dbReference type="Gene3D" id="3.30.70.240">
    <property type="match status" value="1"/>
</dbReference>
<organism evidence="11">
    <name type="scientific">Thermomicrobium roseum</name>
    <dbReference type="NCBI Taxonomy" id="500"/>
    <lineage>
        <taxon>Bacteria</taxon>
        <taxon>Pseudomonadati</taxon>
        <taxon>Thermomicrobiota</taxon>
        <taxon>Thermomicrobia</taxon>
        <taxon>Thermomicrobiales</taxon>
        <taxon>Thermomicrobiaceae</taxon>
        <taxon>Thermomicrobium</taxon>
    </lineage>
</organism>
<evidence type="ECO:0000256" key="5">
    <source>
        <dbReference type="ARBA" id="ARBA00022759"/>
    </source>
</evidence>
<keyword evidence="4 9" id="KW-0479">Metal-binding</keyword>
<evidence type="ECO:0000256" key="7">
    <source>
        <dbReference type="ARBA" id="ARBA00022842"/>
    </source>
</evidence>
<evidence type="ECO:0000256" key="1">
    <source>
        <dbReference type="ARBA" id="ARBA00001946"/>
    </source>
</evidence>
<dbReference type="PANTHER" id="PTHR34405:SF3">
    <property type="entry name" value="CRISPR-ASSOCIATED ENDORIBONUCLEASE CAS2 3"/>
    <property type="match status" value="1"/>
</dbReference>
<evidence type="ECO:0000256" key="4">
    <source>
        <dbReference type="ARBA" id="ARBA00022723"/>
    </source>
</evidence>
<dbReference type="CDD" id="cd09725">
    <property type="entry name" value="Cas2_I_II_III"/>
    <property type="match status" value="1"/>
</dbReference>
<keyword evidence="8 9" id="KW-0051">Antiviral defense</keyword>
<dbReference type="Pfam" id="PF09827">
    <property type="entry name" value="CRISPR_Cas2"/>
    <property type="match status" value="1"/>
</dbReference>
<reference evidence="11" key="1">
    <citation type="journal article" date="2020" name="mSystems">
        <title>Genome- and Community-Level Interaction Insights into Carbon Utilization and Element Cycling Functions of Hydrothermarchaeota in Hydrothermal Sediment.</title>
        <authorList>
            <person name="Zhou Z."/>
            <person name="Liu Y."/>
            <person name="Xu W."/>
            <person name="Pan J."/>
            <person name="Luo Z.H."/>
            <person name="Li M."/>
        </authorList>
    </citation>
    <scope>NUCLEOTIDE SEQUENCE [LARGE SCALE GENOMIC DNA]</scope>
    <source>
        <strain evidence="11">SpSt-1065</strain>
    </source>
</reference>
<proteinExistence type="inferred from homology"/>
<dbReference type="SUPFAM" id="SSF143430">
    <property type="entry name" value="TTP0101/SSO1404-like"/>
    <property type="match status" value="1"/>
</dbReference>
<dbReference type="AlphaFoldDB" id="A0A7C5RSV7"/>
<dbReference type="PANTHER" id="PTHR34405">
    <property type="entry name" value="CRISPR-ASSOCIATED ENDORIBONUCLEASE CAS2"/>
    <property type="match status" value="1"/>
</dbReference>
<dbReference type="InterPro" id="IPR021127">
    <property type="entry name" value="CRISPR_associated_Cas2"/>
</dbReference>
<name>A0A7C5RSV7_THERO</name>
<evidence type="ECO:0000256" key="6">
    <source>
        <dbReference type="ARBA" id="ARBA00022801"/>
    </source>
</evidence>
<evidence type="ECO:0000256" key="10">
    <source>
        <dbReference type="PIRNR" id="PIRNR032582"/>
    </source>
</evidence>
<dbReference type="PIRSF" id="PIRSF032582">
    <property type="entry name" value="Cas2"/>
    <property type="match status" value="1"/>
</dbReference>
<dbReference type="GO" id="GO:0004521">
    <property type="term" value="F:RNA endonuclease activity"/>
    <property type="evidence" value="ECO:0007669"/>
    <property type="project" value="UniProtKB-UniRule"/>
</dbReference>
<protein>
    <recommendedName>
        <fullName evidence="9">CRISPR-associated endoribonuclease Cas2</fullName>
        <ecNumber evidence="9">3.1.-.-</ecNumber>
    </recommendedName>
</protein>
<dbReference type="NCBIfam" id="TIGR01573">
    <property type="entry name" value="cas2"/>
    <property type="match status" value="1"/>
</dbReference>
<gene>
    <name evidence="9 11" type="primary">cas2</name>
    <name evidence="11" type="ORF">ENM21_03950</name>
</gene>
<keyword evidence="5 9" id="KW-0255">Endonuclease</keyword>
<dbReference type="InterPro" id="IPR019199">
    <property type="entry name" value="Virulence_VapD/CRISPR_Cas2"/>
</dbReference>